<keyword evidence="1" id="KW-0732">Signal</keyword>
<dbReference type="PANTHER" id="PTHR34606">
    <property type="entry name" value="BON DOMAIN-CONTAINING PROTEIN"/>
    <property type="match status" value="1"/>
</dbReference>
<dbReference type="Proteomes" id="UP000518288">
    <property type="component" value="Unassembled WGS sequence"/>
</dbReference>
<dbReference type="InterPro" id="IPR007055">
    <property type="entry name" value="BON_dom"/>
</dbReference>
<dbReference type="EMBL" id="JACCFH010000001">
    <property type="protein sequence ID" value="NYG35328.1"/>
    <property type="molecule type" value="Genomic_DNA"/>
</dbReference>
<comment type="caution">
    <text evidence="3">The sequence shown here is derived from an EMBL/GenBank/DDBJ whole genome shotgun (WGS) entry which is preliminary data.</text>
</comment>
<gene>
    <name evidence="3" type="ORF">BDD16_004314</name>
</gene>
<dbReference type="RefSeq" id="WP_179635864.1">
    <property type="nucleotide sequence ID" value="NZ_JACCFH010000001.1"/>
</dbReference>
<organism evidence="3 4">
    <name type="scientific">Sphaerotilus montanus</name>
    <dbReference type="NCBI Taxonomy" id="522889"/>
    <lineage>
        <taxon>Bacteria</taxon>
        <taxon>Pseudomonadati</taxon>
        <taxon>Pseudomonadota</taxon>
        <taxon>Betaproteobacteria</taxon>
        <taxon>Burkholderiales</taxon>
        <taxon>Sphaerotilaceae</taxon>
        <taxon>Sphaerotilus</taxon>
    </lineage>
</organism>
<evidence type="ECO:0000313" key="3">
    <source>
        <dbReference type="EMBL" id="NYG35328.1"/>
    </source>
</evidence>
<feature type="domain" description="BON" evidence="2">
    <location>
        <begin position="3"/>
        <end position="73"/>
    </location>
</feature>
<proteinExistence type="predicted"/>
<protein>
    <submittedName>
        <fullName evidence="3">Osmotically-inducible protein OsmY</fullName>
    </submittedName>
</protein>
<dbReference type="SMART" id="SM00749">
    <property type="entry name" value="BON"/>
    <property type="match status" value="3"/>
</dbReference>
<dbReference type="PANTHER" id="PTHR34606:SF4">
    <property type="entry name" value="OUTER MEMBRANE LIPOPROTEIN DOLP"/>
    <property type="match status" value="1"/>
</dbReference>
<dbReference type="PROSITE" id="PS50914">
    <property type="entry name" value="BON"/>
    <property type="match status" value="3"/>
</dbReference>
<dbReference type="InterPro" id="IPR051686">
    <property type="entry name" value="Lipoprotein_DolP"/>
</dbReference>
<dbReference type="AlphaFoldDB" id="A0A7Y9R225"/>
<feature type="domain" description="BON" evidence="2">
    <location>
        <begin position="78"/>
        <end position="146"/>
    </location>
</feature>
<dbReference type="InterPro" id="IPR014004">
    <property type="entry name" value="Transpt-assoc_nodulatn_dom_bac"/>
</dbReference>
<sequence length="219" mass="23442">MKTDEQLKTDVTSEMEWDPAINATHVGVAVKGGVVTLTGHLETFAEKYAIERAVGRVEGVKAVAIELDVKLAPGHKRSDSEIAEAAEAAFKWHALIPGDRIQVRVEKGRVTLAGELDWEYQRTAAEKAVRPLTGVVSVINNLRLKPSVAPANISNRIRDALARHAEREAKNIEVIVNGSTVTLRGRVDSLAERSAAQGAAWAAPGISLVVNDLTVGSGT</sequence>
<dbReference type="Gene3D" id="3.30.1340.30">
    <property type="match status" value="3"/>
</dbReference>
<dbReference type="Pfam" id="PF04972">
    <property type="entry name" value="BON"/>
    <property type="match status" value="3"/>
</dbReference>
<keyword evidence="4" id="KW-1185">Reference proteome</keyword>
<evidence type="ECO:0000313" key="4">
    <source>
        <dbReference type="Proteomes" id="UP000518288"/>
    </source>
</evidence>
<evidence type="ECO:0000256" key="1">
    <source>
        <dbReference type="ARBA" id="ARBA00022729"/>
    </source>
</evidence>
<accession>A0A7Y9R225</accession>
<name>A0A7Y9R225_9BURK</name>
<evidence type="ECO:0000259" key="2">
    <source>
        <dbReference type="PROSITE" id="PS50914"/>
    </source>
</evidence>
<reference evidence="3 4" key="1">
    <citation type="submission" date="2020-07" db="EMBL/GenBank/DDBJ databases">
        <title>Genomic Encyclopedia of Archaeal and Bacterial Type Strains, Phase II (KMG-II): from individual species to whole genera.</title>
        <authorList>
            <person name="Goeker M."/>
        </authorList>
    </citation>
    <scope>NUCLEOTIDE SEQUENCE [LARGE SCALE GENOMIC DNA]</scope>
    <source>
        <strain evidence="3 4">DSM 21226</strain>
    </source>
</reference>
<feature type="domain" description="BON" evidence="2">
    <location>
        <begin position="149"/>
        <end position="217"/>
    </location>
</feature>